<dbReference type="AlphaFoldDB" id="A0AAD5QB76"/>
<dbReference type="GO" id="GO:0035091">
    <property type="term" value="F:phosphatidylinositol binding"/>
    <property type="evidence" value="ECO:0007669"/>
    <property type="project" value="InterPro"/>
</dbReference>
<dbReference type="Proteomes" id="UP001209570">
    <property type="component" value="Unassembled WGS sequence"/>
</dbReference>
<dbReference type="PROSITE" id="PS50195">
    <property type="entry name" value="PX"/>
    <property type="match status" value="1"/>
</dbReference>
<evidence type="ECO:0000313" key="3">
    <source>
        <dbReference type="EMBL" id="KAJ0410276.1"/>
    </source>
</evidence>
<dbReference type="Gene3D" id="3.30.1520.10">
    <property type="entry name" value="Phox-like domain"/>
    <property type="match status" value="1"/>
</dbReference>
<feature type="region of interest" description="Disordered" evidence="1">
    <location>
        <begin position="310"/>
        <end position="375"/>
    </location>
</feature>
<dbReference type="InterPro" id="IPR036871">
    <property type="entry name" value="PX_dom_sf"/>
</dbReference>
<dbReference type="SUPFAM" id="SSF64268">
    <property type="entry name" value="PX domain"/>
    <property type="match status" value="1"/>
</dbReference>
<feature type="compositionally biased region" description="Acidic residues" evidence="1">
    <location>
        <begin position="329"/>
        <end position="343"/>
    </location>
</feature>
<reference evidence="3" key="1">
    <citation type="submission" date="2021-12" db="EMBL/GenBank/DDBJ databases">
        <title>Prjna785345.</title>
        <authorList>
            <person name="Rujirawat T."/>
            <person name="Krajaejun T."/>
        </authorList>
    </citation>
    <scope>NUCLEOTIDE SEQUENCE</scope>
    <source>
        <strain evidence="3">Pi057C3</strain>
    </source>
</reference>
<feature type="domain" description="PX" evidence="2">
    <location>
        <begin position="1"/>
        <end position="142"/>
    </location>
</feature>
<evidence type="ECO:0000256" key="1">
    <source>
        <dbReference type="SAM" id="MobiDB-lite"/>
    </source>
</evidence>
<dbReference type="CDD" id="cd06093">
    <property type="entry name" value="PX_domain"/>
    <property type="match status" value="1"/>
</dbReference>
<dbReference type="EMBL" id="JAKCXM010000001">
    <property type="protein sequence ID" value="KAJ0410276.1"/>
    <property type="molecule type" value="Genomic_DNA"/>
</dbReference>
<accession>A0AAD5QB76</accession>
<comment type="caution">
    <text evidence="3">The sequence shown here is derived from an EMBL/GenBank/DDBJ whole genome shotgun (WGS) entry which is preliminary data.</text>
</comment>
<dbReference type="InterPro" id="IPR001683">
    <property type="entry name" value="PX_dom"/>
</dbReference>
<feature type="compositionally biased region" description="Basic and acidic residues" evidence="1">
    <location>
        <begin position="366"/>
        <end position="375"/>
    </location>
</feature>
<evidence type="ECO:0000259" key="2">
    <source>
        <dbReference type="PROSITE" id="PS50195"/>
    </source>
</evidence>
<sequence length="375" mass="43549">MSRLAVAISHVELTEAEHTLYVIKVQQDAEDWEVRRTYSDFRRLRDDVHRVLRDDRRHIVDDPCSREFARATHELPFPSKRLFGNKKDHVVKERAVELHRFLIKLLLLTHTYRKAQKALYDASSTNHTERLTAQTITIEAQKELEHHMSEYNAIMVLRYVDRFISKAVTKAPGCYVIQDKRIIIDSARFVEELEEVFADLPSSFSAAFKNDAGEWIFPKALDSYAQMKWNSFQGKDISRNGTFMSRASDSDESDSEYEVQGNGGGYMRKKERAFTEDETDVLQKMIAQGTAGTDQMLRLRRQFDERGWHRHRLPGNEGHQHKFYSMESSELEEFSDTDDDDGSGGEASSVRRFQQQQNAMRKSRLSRREDIGGLV</sequence>
<feature type="compositionally biased region" description="Polar residues" evidence="1">
    <location>
        <begin position="351"/>
        <end position="360"/>
    </location>
</feature>
<evidence type="ECO:0000313" key="4">
    <source>
        <dbReference type="Proteomes" id="UP001209570"/>
    </source>
</evidence>
<dbReference type="Pfam" id="PF00787">
    <property type="entry name" value="PX"/>
    <property type="match status" value="1"/>
</dbReference>
<feature type="region of interest" description="Disordered" evidence="1">
    <location>
        <begin position="243"/>
        <end position="265"/>
    </location>
</feature>
<name>A0AAD5QB76_PYTIN</name>
<gene>
    <name evidence="3" type="ORF">P43SY_002608</name>
</gene>
<protein>
    <recommendedName>
        <fullName evidence="2">PX domain-containing protein</fullName>
    </recommendedName>
</protein>
<proteinExistence type="predicted"/>
<keyword evidence="4" id="KW-1185">Reference proteome</keyword>
<organism evidence="3 4">
    <name type="scientific">Pythium insidiosum</name>
    <name type="common">Pythiosis disease agent</name>
    <dbReference type="NCBI Taxonomy" id="114742"/>
    <lineage>
        <taxon>Eukaryota</taxon>
        <taxon>Sar</taxon>
        <taxon>Stramenopiles</taxon>
        <taxon>Oomycota</taxon>
        <taxon>Peronosporomycetes</taxon>
        <taxon>Pythiales</taxon>
        <taxon>Pythiaceae</taxon>
        <taxon>Pythium</taxon>
    </lineage>
</organism>